<keyword evidence="1" id="KW-1133">Transmembrane helix</keyword>
<keyword evidence="1" id="KW-0472">Membrane</keyword>
<keyword evidence="3" id="KW-1185">Reference proteome</keyword>
<dbReference type="EMBL" id="SMZJ02000002">
    <property type="protein sequence ID" value="TWO33852.1"/>
    <property type="molecule type" value="Genomic_DNA"/>
</dbReference>
<dbReference type="AlphaFoldDB" id="A0A562YGB1"/>
<evidence type="ECO:0000256" key="1">
    <source>
        <dbReference type="SAM" id="Phobius"/>
    </source>
</evidence>
<evidence type="ECO:0000313" key="3">
    <source>
        <dbReference type="Proteomes" id="UP000295814"/>
    </source>
</evidence>
<protein>
    <submittedName>
        <fullName evidence="2">DUF2975 domain-containing protein</fullName>
    </submittedName>
</protein>
<keyword evidence="1" id="KW-0812">Transmembrane</keyword>
<sequence>MRKIKILNYLVIGLLLINVFWFIRYSIFSFNLLNDEELKQTFKTSLFKHYKFFIDLFFKFLVLVGIFFVQRALNNIIKKGAFNNKLHLLLKRGGLFFIISGFFGFVINFIIPLFILFKRNPLNMFIGNDFLILIIGVSLYYASDIIHDGTLLKQENDLTI</sequence>
<comment type="caution">
    <text evidence="2">The sequence shown here is derived from an EMBL/GenBank/DDBJ whole genome shotgun (WGS) entry which is preliminary data.</text>
</comment>
<feature type="transmembrane region" description="Helical" evidence="1">
    <location>
        <begin position="52"/>
        <end position="73"/>
    </location>
</feature>
<dbReference type="RefSeq" id="WP_133355824.1">
    <property type="nucleotide sequence ID" value="NZ_SMZJ02000002.1"/>
</dbReference>
<feature type="transmembrane region" description="Helical" evidence="1">
    <location>
        <begin position="122"/>
        <end position="142"/>
    </location>
</feature>
<name>A0A562YGB1_9FLAO</name>
<feature type="transmembrane region" description="Helical" evidence="1">
    <location>
        <begin position="7"/>
        <end position="32"/>
    </location>
</feature>
<evidence type="ECO:0000313" key="2">
    <source>
        <dbReference type="EMBL" id="TWO33852.1"/>
    </source>
</evidence>
<dbReference type="Proteomes" id="UP000295814">
    <property type="component" value="Unassembled WGS sequence"/>
</dbReference>
<reference evidence="2 3" key="1">
    <citation type="submission" date="2019-07" db="EMBL/GenBank/DDBJ databases">
        <title>Seonamhaeicola sp. W255 draft genome.</title>
        <authorList>
            <person name="Zhang X.-Y."/>
            <person name="Zhang R."/>
            <person name="Zhong Y.-L."/>
            <person name="Du Z.-J."/>
        </authorList>
    </citation>
    <scope>NUCLEOTIDE SEQUENCE [LARGE SCALE GENOMIC DNA]</scope>
    <source>
        <strain evidence="2 3">W255</strain>
    </source>
</reference>
<feature type="transmembrane region" description="Helical" evidence="1">
    <location>
        <begin position="94"/>
        <end position="116"/>
    </location>
</feature>
<dbReference type="OrthoDB" id="1135037at2"/>
<organism evidence="2 3">
    <name type="scientific">Seonamhaeicola sediminis</name>
    <dbReference type="NCBI Taxonomy" id="2528206"/>
    <lineage>
        <taxon>Bacteria</taxon>
        <taxon>Pseudomonadati</taxon>
        <taxon>Bacteroidota</taxon>
        <taxon>Flavobacteriia</taxon>
        <taxon>Flavobacteriales</taxon>
        <taxon>Flavobacteriaceae</taxon>
    </lineage>
</organism>
<proteinExistence type="predicted"/>
<accession>A0A562YGB1</accession>
<gene>
    <name evidence="2" type="ORF">E1J38_003510</name>
</gene>